<sequence length="210" mass="24187">MISSMCDLRILKVTKLWFFRAIILVIIYALVSFIPKPDWICDNSKIGNGISAMTSVETLNDKLFQKGETPAPLDNGNDPNVNGLLQLFPVYLRKKSEVDSDSDITRISQNLPSKMSSVKVFHLQNFNFSHFGRTWLNEIPEHGAYTHHKNIDSKNSRFTIEKLQQHQKLPDCVPLKVSHSARRTKICVHYPQDDNFISNRLRDTGMWELE</sequence>
<evidence type="ECO:0000313" key="2">
    <source>
        <dbReference type="EMBL" id="CEK87212.1"/>
    </source>
</evidence>
<accession>A0A0B7B2W2</accession>
<evidence type="ECO:0000256" key="1">
    <source>
        <dbReference type="SAM" id="Phobius"/>
    </source>
</evidence>
<name>A0A0B7B2W2_9EUPU</name>
<keyword evidence="1" id="KW-1133">Transmembrane helix</keyword>
<gene>
    <name evidence="2" type="primary">ORF158003</name>
</gene>
<feature type="non-terminal residue" evidence="2">
    <location>
        <position position="210"/>
    </location>
</feature>
<proteinExistence type="predicted"/>
<keyword evidence="1" id="KW-0472">Membrane</keyword>
<feature type="transmembrane region" description="Helical" evidence="1">
    <location>
        <begin position="16"/>
        <end position="34"/>
    </location>
</feature>
<dbReference type="AlphaFoldDB" id="A0A0B7B2W2"/>
<reference evidence="2" key="1">
    <citation type="submission" date="2014-12" db="EMBL/GenBank/DDBJ databases">
        <title>Insight into the proteome of Arion vulgaris.</title>
        <authorList>
            <person name="Aradska J."/>
            <person name="Bulat T."/>
            <person name="Smidak R."/>
            <person name="Sarate P."/>
            <person name="Gangsoo J."/>
            <person name="Sialana F."/>
            <person name="Bilban M."/>
            <person name="Lubec G."/>
        </authorList>
    </citation>
    <scope>NUCLEOTIDE SEQUENCE</scope>
    <source>
        <tissue evidence="2">Skin</tissue>
    </source>
</reference>
<dbReference type="EMBL" id="HACG01040347">
    <property type="protein sequence ID" value="CEK87212.1"/>
    <property type="molecule type" value="Transcribed_RNA"/>
</dbReference>
<keyword evidence="1" id="KW-0812">Transmembrane</keyword>
<organism evidence="2">
    <name type="scientific">Arion vulgaris</name>
    <dbReference type="NCBI Taxonomy" id="1028688"/>
    <lineage>
        <taxon>Eukaryota</taxon>
        <taxon>Metazoa</taxon>
        <taxon>Spiralia</taxon>
        <taxon>Lophotrochozoa</taxon>
        <taxon>Mollusca</taxon>
        <taxon>Gastropoda</taxon>
        <taxon>Heterobranchia</taxon>
        <taxon>Euthyneura</taxon>
        <taxon>Panpulmonata</taxon>
        <taxon>Eupulmonata</taxon>
        <taxon>Stylommatophora</taxon>
        <taxon>Helicina</taxon>
        <taxon>Arionoidea</taxon>
        <taxon>Arionidae</taxon>
        <taxon>Arion</taxon>
    </lineage>
</organism>
<protein>
    <submittedName>
        <fullName evidence="2">Uncharacterized protein</fullName>
    </submittedName>
</protein>